<keyword evidence="6 11" id="KW-0812">Transmembrane</keyword>
<dbReference type="GO" id="GO:0005886">
    <property type="term" value="C:plasma membrane"/>
    <property type="evidence" value="ECO:0007669"/>
    <property type="project" value="UniProtKB-SubCell"/>
</dbReference>
<organism evidence="14 15">
    <name type="scientific">candidate division WOR-1 bacterium RIFOXYC12_FULL_54_18</name>
    <dbReference type="NCBI Taxonomy" id="1802584"/>
    <lineage>
        <taxon>Bacteria</taxon>
        <taxon>Bacillati</taxon>
        <taxon>Saganbacteria</taxon>
    </lineage>
</organism>
<dbReference type="Gene3D" id="3.30.70.3040">
    <property type="match status" value="1"/>
</dbReference>
<evidence type="ECO:0000313" key="15">
    <source>
        <dbReference type="Proteomes" id="UP000178602"/>
    </source>
</evidence>
<dbReference type="PANTHER" id="PTHR47755">
    <property type="entry name" value="CELL DIVISION PROTEIN FTSX"/>
    <property type="match status" value="1"/>
</dbReference>
<evidence type="ECO:0000256" key="6">
    <source>
        <dbReference type="ARBA" id="ARBA00022692"/>
    </source>
</evidence>
<comment type="subcellular location">
    <subcellularLocation>
        <location evidence="1">Cell membrane</location>
        <topology evidence="1">Multi-pass membrane protein</topology>
    </subcellularLocation>
</comment>
<feature type="domain" description="FtsX extracellular" evidence="13">
    <location>
        <begin position="62"/>
        <end position="150"/>
    </location>
</feature>
<evidence type="ECO:0000256" key="2">
    <source>
        <dbReference type="ARBA" id="ARBA00007379"/>
    </source>
</evidence>
<gene>
    <name evidence="14" type="ORF">A3K49_01680</name>
</gene>
<keyword evidence="4 10" id="KW-1003">Cell membrane</keyword>
<dbReference type="PANTHER" id="PTHR47755:SF1">
    <property type="entry name" value="CELL DIVISION PROTEIN FTSX"/>
    <property type="match status" value="1"/>
</dbReference>
<proteinExistence type="inferred from homology"/>
<feature type="transmembrane region" description="Helical" evidence="11">
    <location>
        <begin position="261"/>
        <end position="287"/>
    </location>
</feature>
<evidence type="ECO:0000256" key="1">
    <source>
        <dbReference type="ARBA" id="ARBA00004651"/>
    </source>
</evidence>
<dbReference type="InterPro" id="IPR003838">
    <property type="entry name" value="ABC3_permease_C"/>
</dbReference>
<evidence type="ECO:0000256" key="10">
    <source>
        <dbReference type="PIRNR" id="PIRNR003097"/>
    </source>
</evidence>
<name>A0A1F4T4I2_UNCSA</name>
<dbReference type="Pfam" id="PF02687">
    <property type="entry name" value="FtsX"/>
    <property type="match status" value="1"/>
</dbReference>
<evidence type="ECO:0000256" key="9">
    <source>
        <dbReference type="ARBA" id="ARBA00023306"/>
    </source>
</evidence>
<dbReference type="PIRSF" id="PIRSF003097">
    <property type="entry name" value="FtsX"/>
    <property type="match status" value="1"/>
</dbReference>
<accession>A0A1F4T4I2</accession>
<dbReference type="Pfam" id="PF18075">
    <property type="entry name" value="FtsX_ECD"/>
    <property type="match status" value="1"/>
</dbReference>
<dbReference type="InterPro" id="IPR004513">
    <property type="entry name" value="FtsX"/>
</dbReference>
<feature type="transmembrane region" description="Helical" evidence="11">
    <location>
        <begin position="216"/>
        <end position="241"/>
    </location>
</feature>
<comment type="similarity">
    <text evidence="2 10">Belongs to the ABC-4 integral membrane protein family. FtsX subfamily.</text>
</comment>
<evidence type="ECO:0000259" key="12">
    <source>
        <dbReference type="Pfam" id="PF02687"/>
    </source>
</evidence>
<protein>
    <recommendedName>
        <fullName evidence="3 10">Cell division protein FtsX</fullName>
    </recommendedName>
</protein>
<evidence type="ECO:0000256" key="4">
    <source>
        <dbReference type="ARBA" id="ARBA00022475"/>
    </source>
</evidence>
<evidence type="ECO:0000259" key="13">
    <source>
        <dbReference type="Pfam" id="PF18075"/>
    </source>
</evidence>
<feature type="domain" description="ABC3 transporter permease C-terminal" evidence="12">
    <location>
        <begin position="174"/>
        <end position="293"/>
    </location>
</feature>
<comment type="caution">
    <text evidence="14">The sequence shown here is derived from an EMBL/GenBank/DDBJ whole genome shotgun (WGS) entry which is preliminary data.</text>
</comment>
<dbReference type="EMBL" id="MEUG01000001">
    <property type="protein sequence ID" value="OGC27711.1"/>
    <property type="molecule type" value="Genomic_DNA"/>
</dbReference>
<sequence>MLSSLEFFIVEAFRSIRRSALMSFVAIATIIVSLTIFGLFLLLVLNMGNIVGSISSRMDLVAYVYKDLSLDDAGVIQIKISNLPGVEKVEFTSKTEAWNNFKDEFNSKLNLNEVVYDNPLPHTYMVRVRNADMLPQVAKEISSIDVVDEVRYNGKLIQQIKSLISAVRVGGTALVIMLSFATLLIVVNTIRLTVIARETDIYIMKLVGATDNFVKWPFIIEGIIIGVVGGVTSLLILKLSYEAVVNRILQALPFLPLITDYGLLMAIYATMFFGGTALGMIGGYISVSRVLKNEMQ</sequence>
<evidence type="ECO:0000256" key="8">
    <source>
        <dbReference type="ARBA" id="ARBA00023136"/>
    </source>
</evidence>
<keyword evidence="8 10" id="KW-0472">Membrane</keyword>
<evidence type="ECO:0000256" key="7">
    <source>
        <dbReference type="ARBA" id="ARBA00022989"/>
    </source>
</evidence>
<evidence type="ECO:0000256" key="5">
    <source>
        <dbReference type="ARBA" id="ARBA00022618"/>
    </source>
</evidence>
<evidence type="ECO:0000256" key="3">
    <source>
        <dbReference type="ARBA" id="ARBA00021907"/>
    </source>
</evidence>
<dbReference type="Proteomes" id="UP000178602">
    <property type="component" value="Unassembled WGS sequence"/>
</dbReference>
<dbReference type="AlphaFoldDB" id="A0A1F4T4I2"/>
<evidence type="ECO:0000313" key="14">
    <source>
        <dbReference type="EMBL" id="OGC27711.1"/>
    </source>
</evidence>
<feature type="transmembrane region" description="Helical" evidence="11">
    <location>
        <begin position="21"/>
        <end position="45"/>
    </location>
</feature>
<reference evidence="14 15" key="1">
    <citation type="journal article" date="2016" name="Nat. Commun.">
        <title>Thousands of microbial genomes shed light on interconnected biogeochemical processes in an aquifer system.</title>
        <authorList>
            <person name="Anantharaman K."/>
            <person name="Brown C.T."/>
            <person name="Hug L.A."/>
            <person name="Sharon I."/>
            <person name="Castelle C.J."/>
            <person name="Probst A.J."/>
            <person name="Thomas B.C."/>
            <person name="Singh A."/>
            <person name="Wilkins M.J."/>
            <person name="Karaoz U."/>
            <person name="Brodie E.L."/>
            <person name="Williams K.H."/>
            <person name="Hubbard S.S."/>
            <person name="Banfield J.F."/>
        </authorList>
    </citation>
    <scope>NUCLEOTIDE SEQUENCE [LARGE SCALE GENOMIC DNA]</scope>
</reference>
<feature type="transmembrane region" description="Helical" evidence="11">
    <location>
        <begin position="173"/>
        <end position="195"/>
    </location>
</feature>
<keyword evidence="9 10" id="KW-0131">Cell cycle</keyword>
<dbReference type="InterPro" id="IPR040690">
    <property type="entry name" value="FtsX_ECD"/>
</dbReference>
<dbReference type="InterPro" id="IPR058204">
    <property type="entry name" value="FtsX_firmicutes-type"/>
</dbReference>
<evidence type="ECO:0000256" key="11">
    <source>
        <dbReference type="SAM" id="Phobius"/>
    </source>
</evidence>
<dbReference type="GO" id="GO:0051301">
    <property type="term" value="P:cell division"/>
    <property type="evidence" value="ECO:0007669"/>
    <property type="project" value="UniProtKB-KW"/>
</dbReference>
<keyword evidence="7 11" id="KW-1133">Transmembrane helix</keyword>
<keyword evidence="5 10" id="KW-0132">Cell division</keyword>
<dbReference type="NCBIfam" id="NF038347">
    <property type="entry name" value="FtsX_Gpos"/>
    <property type="match status" value="1"/>
</dbReference>